<protein>
    <submittedName>
        <fullName evidence="2">Uncharacterized protein</fullName>
    </submittedName>
</protein>
<name>R9NYY1_PSEHS</name>
<dbReference type="Proteomes" id="UP000014071">
    <property type="component" value="Unassembled WGS sequence"/>
</dbReference>
<keyword evidence="3" id="KW-1185">Reference proteome</keyword>
<dbReference type="RefSeq" id="XP_012187503.1">
    <property type="nucleotide sequence ID" value="XM_012332113.1"/>
</dbReference>
<dbReference type="GeneID" id="24106782"/>
<evidence type="ECO:0000313" key="3">
    <source>
        <dbReference type="Proteomes" id="UP000014071"/>
    </source>
</evidence>
<feature type="compositionally biased region" description="Low complexity" evidence="1">
    <location>
        <begin position="11"/>
        <end position="31"/>
    </location>
</feature>
<evidence type="ECO:0000256" key="1">
    <source>
        <dbReference type="SAM" id="MobiDB-lite"/>
    </source>
</evidence>
<reference evidence="3" key="1">
    <citation type="journal article" date="2013" name="Genome Announc.">
        <title>Draft genome sequence of the basidiomycetous yeast-like fungus Pseudozyma hubeiensis SY62, which produces an abundant amount of the biosurfactant mannosylerythritol lipids.</title>
        <authorList>
            <person name="Konishi M."/>
            <person name="Hatada Y."/>
            <person name="Horiuchi J."/>
        </authorList>
    </citation>
    <scope>NUCLEOTIDE SEQUENCE [LARGE SCALE GENOMIC DNA]</scope>
    <source>
        <strain evidence="3">SY62</strain>
    </source>
</reference>
<organism evidence="2 3">
    <name type="scientific">Pseudozyma hubeiensis (strain SY62)</name>
    <name type="common">Yeast</name>
    <dbReference type="NCBI Taxonomy" id="1305764"/>
    <lineage>
        <taxon>Eukaryota</taxon>
        <taxon>Fungi</taxon>
        <taxon>Dikarya</taxon>
        <taxon>Basidiomycota</taxon>
        <taxon>Ustilaginomycotina</taxon>
        <taxon>Ustilaginomycetes</taxon>
        <taxon>Ustilaginales</taxon>
        <taxon>Ustilaginaceae</taxon>
        <taxon>Pseudozyma</taxon>
    </lineage>
</organism>
<evidence type="ECO:0000313" key="2">
    <source>
        <dbReference type="EMBL" id="GAC93916.1"/>
    </source>
</evidence>
<dbReference type="eggNOG" id="ENOG502S6MP">
    <property type="taxonomic scope" value="Eukaryota"/>
</dbReference>
<accession>R9NYY1</accession>
<dbReference type="OrthoDB" id="5328412at2759"/>
<dbReference type="AlphaFoldDB" id="R9NYY1"/>
<feature type="region of interest" description="Disordered" evidence="1">
    <location>
        <begin position="1"/>
        <end position="44"/>
    </location>
</feature>
<dbReference type="HOGENOM" id="CLU_414537_0_0_1"/>
<dbReference type="EMBL" id="DF238779">
    <property type="protein sequence ID" value="GAC93916.1"/>
    <property type="molecule type" value="Genomic_DNA"/>
</dbReference>
<gene>
    <name evidence="2" type="ORF">PHSY_001484</name>
</gene>
<proteinExistence type="predicted"/>
<dbReference type="STRING" id="1305764.R9NYY1"/>
<sequence>MAPKRMPKVTSLSASASNGSSASSSRSRSSNPFGPVDPSTYHDFDESMQDGVELEEKGERFQFGPKAQRFYVQAGTLYTRAAQLAGANVERRADAVYNASRIHFLLASQFALPPENMQSFVEAVESAQQAVQLAAPVSNAGSAEVGLPNPFALDAMTHLATCLQTLAEVVEELGWPSGLHAPSLSTQGTRSAPSPSLLWSEALKVFQQVADGQYTILQDQRTDAAASDEEAPSAATPSTGIEEDEEDLRESTGEDAVYGYTSSLVTPASLMETFLSMMACYTSLIDASATLDGVQMLNSAAQQIYSKAEALASEFQLTGALPATTNDAAQASSEEAAIWGEMQRSSLTLRVAVVCKAIVLASDVAHISAEVEALMQTVNDWAARLIATPTSAEIVSGRRDAKVAELCDVGEAGQNICRASLRLKPTGGGAAAVWSLATSSTKLFSQALAALDTSAAGGGSAAVLGQANTSTPTSRARCRILLALASMSIFRSHPAFEAAGIAGARGTRTKLLDNARLYARKAVTEIGLGWLLRIAPAQAPKSVIIPPSGGWESLSLESEATLHLLRALLVRNNVLGAADRKAVNESQVELDSLVLHIRHLRKRPVQVGSSNDAASIELAHWLYTQSVKSFVDDIVDDNGRDIVESEIACWDTLLSDHSPC</sequence>
<feature type="region of interest" description="Disordered" evidence="1">
    <location>
        <begin position="220"/>
        <end position="252"/>
    </location>
</feature>